<dbReference type="AlphaFoldDB" id="W9RA05"/>
<organism evidence="5 6">
    <name type="scientific">Morus notabilis</name>
    <dbReference type="NCBI Taxonomy" id="981085"/>
    <lineage>
        <taxon>Eukaryota</taxon>
        <taxon>Viridiplantae</taxon>
        <taxon>Streptophyta</taxon>
        <taxon>Embryophyta</taxon>
        <taxon>Tracheophyta</taxon>
        <taxon>Spermatophyta</taxon>
        <taxon>Magnoliopsida</taxon>
        <taxon>eudicotyledons</taxon>
        <taxon>Gunneridae</taxon>
        <taxon>Pentapetalae</taxon>
        <taxon>rosids</taxon>
        <taxon>fabids</taxon>
        <taxon>Rosales</taxon>
        <taxon>Moraceae</taxon>
        <taxon>Moreae</taxon>
        <taxon>Morus</taxon>
    </lineage>
</organism>
<comment type="function">
    <text evidence="3">Required for the assembly of the mitochondrial membrane respiratory chain NADH dehydrogenase (Complex I). Involved in mid-late stages of complex I assembly.</text>
</comment>
<dbReference type="SUPFAM" id="SSF51905">
    <property type="entry name" value="FAD/NAD(P)-binding domain"/>
    <property type="match status" value="1"/>
</dbReference>
<evidence type="ECO:0000313" key="6">
    <source>
        <dbReference type="Proteomes" id="UP000030645"/>
    </source>
</evidence>
<dbReference type="KEGG" id="mnt:21390844"/>
<dbReference type="SUPFAM" id="SSF54373">
    <property type="entry name" value="FAD-linked reductases, C-terminal domain"/>
    <property type="match status" value="1"/>
</dbReference>
<evidence type="ECO:0000256" key="2">
    <source>
        <dbReference type="ARBA" id="ARBA00039785"/>
    </source>
</evidence>
<proteinExistence type="predicted"/>
<dbReference type="OrthoDB" id="498204at2759"/>
<dbReference type="InterPro" id="IPR006076">
    <property type="entry name" value="FAD-dep_OxRdtase"/>
</dbReference>
<keyword evidence="6" id="KW-1185">Reference proteome</keyword>
<dbReference type="GO" id="GO:0005737">
    <property type="term" value="C:cytoplasm"/>
    <property type="evidence" value="ECO:0007669"/>
    <property type="project" value="TreeGrafter"/>
</dbReference>
<evidence type="ECO:0000259" key="4">
    <source>
        <dbReference type="Pfam" id="PF01266"/>
    </source>
</evidence>
<accession>W9RA05</accession>
<evidence type="ECO:0000256" key="3">
    <source>
        <dbReference type="ARBA" id="ARBA00046185"/>
    </source>
</evidence>
<dbReference type="PANTHER" id="PTHR13847">
    <property type="entry name" value="SARCOSINE DEHYDROGENASE-RELATED"/>
    <property type="match status" value="1"/>
</dbReference>
<dbReference type="Gene3D" id="3.30.9.10">
    <property type="entry name" value="D-Amino Acid Oxidase, subunit A, domain 2"/>
    <property type="match status" value="1"/>
</dbReference>
<dbReference type="InterPro" id="IPR036188">
    <property type="entry name" value="FAD/NAD-bd_sf"/>
</dbReference>
<reference evidence="6" key="1">
    <citation type="submission" date="2013-01" db="EMBL/GenBank/DDBJ databases">
        <title>Draft Genome Sequence of a Mulberry Tree, Morus notabilis C.K. Schneid.</title>
        <authorList>
            <person name="He N."/>
            <person name="Zhao S."/>
        </authorList>
    </citation>
    <scope>NUCLEOTIDE SEQUENCE</scope>
</reference>
<name>W9RA05_9ROSA</name>
<dbReference type="GO" id="GO:0016491">
    <property type="term" value="F:oxidoreductase activity"/>
    <property type="evidence" value="ECO:0007669"/>
    <property type="project" value="UniProtKB-KW"/>
</dbReference>
<dbReference type="Proteomes" id="UP000030645">
    <property type="component" value="Unassembled WGS sequence"/>
</dbReference>
<dbReference type="STRING" id="981085.W9RA05"/>
<sequence length="493" mass="53866">MATASTSCPHPSLRRNYFVSSPRSPFCSFSYQSSFVGSKIPKKWLSLTDKARSNRTDPLTCSRPNLTCSSSSHTSDVVIIGAGVIGLTIARQFLLGSDLSVAVVDKAVPCSGATGAGQGYLWMAHKTPGSDIWELAMRSHELWRMFAESLHEQGMNPQDHLGWKNTGSLLIGRTPEELDVLKRRVKLLSDAGLRSEYLSASDLLLKEPALMVEKDSGAAFVPDDCQLDARRAIDVILKANRNFSTQGRYTEFFHDPVTSLLRSGGSDEVVGVKTVKNTLHGKVIVVAAGCWSGSLTQDLFRELDIVLNVPVKPRKGHLLVLKNFSYLQLNHALMEVGYVAHQTATQLPGRLTSEVSDHRQNLSISMTATIDTLGNLLLGSSREFAGFSTEMEESVTNRIWERATDFFPKLKEHSLSDFIKRREVRVGLRPCMPDGKPVIGPVTGLSNVLLATGHEGGGLSMALGTAEMIADMVLGNQEKVDYAPFAVQGRCCQ</sequence>
<protein>
    <recommendedName>
        <fullName evidence="2">FAD-dependent oxidoreductase domain-containing protein 1</fullName>
    </recommendedName>
</protein>
<evidence type="ECO:0000313" key="5">
    <source>
        <dbReference type="EMBL" id="EXB61179.1"/>
    </source>
</evidence>
<gene>
    <name evidence="5" type="ORF">L484_007446</name>
</gene>
<evidence type="ECO:0000256" key="1">
    <source>
        <dbReference type="ARBA" id="ARBA00023002"/>
    </source>
</evidence>
<dbReference type="Pfam" id="PF01266">
    <property type="entry name" value="DAO"/>
    <property type="match status" value="1"/>
</dbReference>
<dbReference type="eggNOG" id="ENOG502QQ49">
    <property type="taxonomic scope" value="Eukaryota"/>
</dbReference>
<feature type="domain" description="FAD dependent oxidoreductase" evidence="4">
    <location>
        <begin position="76"/>
        <end position="472"/>
    </location>
</feature>
<dbReference type="Gene3D" id="3.50.50.60">
    <property type="entry name" value="FAD/NAD(P)-binding domain"/>
    <property type="match status" value="1"/>
</dbReference>
<keyword evidence="1" id="KW-0560">Oxidoreductase</keyword>
<dbReference type="EMBL" id="KE344402">
    <property type="protein sequence ID" value="EXB61179.1"/>
    <property type="molecule type" value="Genomic_DNA"/>
</dbReference>
<dbReference type="PANTHER" id="PTHR13847:SF287">
    <property type="entry name" value="FAD-DEPENDENT OXIDOREDUCTASE DOMAIN-CONTAINING PROTEIN 1"/>
    <property type="match status" value="1"/>
</dbReference>